<protein>
    <submittedName>
        <fullName evidence="1">Uncharacterized protein</fullName>
    </submittedName>
</protein>
<dbReference type="Proteomes" id="UP000821865">
    <property type="component" value="Chromosome 1"/>
</dbReference>
<name>A0ACB8E025_DERSI</name>
<sequence>MRVSAACSSQAISPAHLPVLQRAIESRSVLVKFIMRRCEALRAGKNVAAKNSAPSPPQLPPSHAKPAALDSAAECPSCSIQPLFAKDAQRIRRVAANLEKRWHALWLRSLEWQRMLEQLLQGSQGIWETGGDCYFGDEPNTKQPRLSCEWEGGISNNGTEEPRAEDELTAVVATTTECGPPEMLENGIMVGQTGIMDLKLARKGRRCSEVFNDVGYSSESSPQLSSEDCIRIHSYSPELAEVVLREHRDGLARDDTDECGTGVVDSCAALYNAADEEDAGETREYEASPLIQSNVSNVDFYKMPLPEEAPSSDHNEDDAVDASGKLDDELMDIAELEQLGGAAKVSYGRAHVAPSSTPGRSRRHGTIARQMRRTIPEPVAVAEAGIELPFRDEFSRGDHPRWLGRQTTLTRPATSKTASMLAVSVPRILDWRVVCTAT</sequence>
<keyword evidence="2" id="KW-1185">Reference proteome</keyword>
<evidence type="ECO:0000313" key="1">
    <source>
        <dbReference type="EMBL" id="KAH7979953.1"/>
    </source>
</evidence>
<reference evidence="1" key="1">
    <citation type="submission" date="2020-05" db="EMBL/GenBank/DDBJ databases">
        <title>Large-scale comparative analyses of tick genomes elucidate their genetic diversity and vector capacities.</title>
        <authorList>
            <person name="Jia N."/>
            <person name="Wang J."/>
            <person name="Shi W."/>
            <person name="Du L."/>
            <person name="Sun Y."/>
            <person name="Zhan W."/>
            <person name="Jiang J."/>
            <person name="Wang Q."/>
            <person name="Zhang B."/>
            <person name="Ji P."/>
            <person name="Sakyi L.B."/>
            <person name="Cui X."/>
            <person name="Yuan T."/>
            <person name="Jiang B."/>
            <person name="Yang W."/>
            <person name="Lam T.T.-Y."/>
            <person name="Chang Q."/>
            <person name="Ding S."/>
            <person name="Wang X."/>
            <person name="Zhu J."/>
            <person name="Ruan X."/>
            <person name="Zhao L."/>
            <person name="Wei J."/>
            <person name="Que T."/>
            <person name="Du C."/>
            <person name="Cheng J."/>
            <person name="Dai P."/>
            <person name="Han X."/>
            <person name="Huang E."/>
            <person name="Gao Y."/>
            <person name="Liu J."/>
            <person name="Shao H."/>
            <person name="Ye R."/>
            <person name="Li L."/>
            <person name="Wei W."/>
            <person name="Wang X."/>
            <person name="Wang C."/>
            <person name="Yang T."/>
            <person name="Huo Q."/>
            <person name="Li W."/>
            <person name="Guo W."/>
            <person name="Chen H."/>
            <person name="Zhou L."/>
            <person name="Ni X."/>
            <person name="Tian J."/>
            <person name="Zhou Y."/>
            <person name="Sheng Y."/>
            <person name="Liu T."/>
            <person name="Pan Y."/>
            <person name="Xia L."/>
            <person name="Li J."/>
            <person name="Zhao F."/>
            <person name="Cao W."/>
        </authorList>
    </citation>
    <scope>NUCLEOTIDE SEQUENCE</scope>
    <source>
        <strain evidence="1">Dsil-2018</strain>
    </source>
</reference>
<accession>A0ACB8E025</accession>
<gene>
    <name evidence="1" type="ORF">HPB49_012151</name>
</gene>
<comment type="caution">
    <text evidence="1">The sequence shown here is derived from an EMBL/GenBank/DDBJ whole genome shotgun (WGS) entry which is preliminary data.</text>
</comment>
<dbReference type="EMBL" id="CM023470">
    <property type="protein sequence ID" value="KAH7979953.1"/>
    <property type="molecule type" value="Genomic_DNA"/>
</dbReference>
<evidence type="ECO:0000313" key="2">
    <source>
        <dbReference type="Proteomes" id="UP000821865"/>
    </source>
</evidence>
<proteinExistence type="predicted"/>
<organism evidence="1 2">
    <name type="scientific">Dermacentor silvarum</name>
    <name type="common">Tick</name>
    <dbReference type="NCBI Taxonomy" id="543639"/>
    <lineage>
        <taxon>Eukaryota</taxon>
        <taxon>Metazoa</taxon>
        <taxon>Ecdysozoa</taxon>
        <taxon>Arthropoda</taxon>
        <taxon>Chelicerata</taxon>
        <taxon>Arachnida</taxon>
        <taxon>Acari</taxon>
        <taxon>Parasitiformes</taxon>
        <taxon>Ixodida</taxon>
        <taxon>Ixodoidea</taxon>
        <taxon>Ixodidae</taxon>
        <taxon>Rhipicephalinae</taxon>
        <taxon>Dermacentor</taxon>
    </lineage>
</organism>